<evidence type="ECO:0000313" key="8">
    <source>
        <dbReference type="Proteomes" id="UP000525652"/>
    </source>
</evidence>
<dbReference type="Proteomes" id="UP000525652">
    <property type="component" value="Unassembled WGS sequence"/>
</dbReference>
<dbReference type="InterPro" id="IPR037157">
    <property type="entry name" value="Acetyltransf_C_sf"/>
</dbReference>
<dbReference type="InterPro" id="IPR011004">
    <property type="entry name" value="Trimer_LpxA-like_sf"/>
</dbReference>
<dbReference type="GO" id="GO:0008780">
    <property type="term" value="F:acyl-[acyl-carrier-protein]-UDP-N-acetylglucosamine O-acyltransferase activity"/>
    <property type="evidence" value="ECO:0007669"/>
    <property type="project" value="UniProtKB-EC"/>
</dbReference>
<dbReference type="Gene3D" id="1.20.1180.10">
    <property type="entry name" value="Udp N-acetylglucosamine O-acyltransferase, C-terminal domain"/>
    <property type="match status" value="1"/>
</dbReference>
<dbReference type="Gene3D" id="2.160.10.10">
    <property type="entry name" value="Hexapeptide repeat proteins"/>
    <property type="match status" value="1"/>
</dbReference>
<name>A0A7X1E7Q9_9BACT</name>
<organism evidence="7 8">
    <name type="scientific">Puniceicoccus vermicola</name>
    <dbReference type="NCBI Taxonomy" id="388746"/>
    <lineage>
        <taxon>Bacteria</taxon>
        <taxon>Pseudomonadati</taxon>
        <taxon>Verrucomicrobiota</taxon>
        <taxon>Opitutia</taxon>
        <taxon>Puniceicoccales</taxon>
        <taxon>Puniceicoccaceae</taxon>
        <taxon>Puniceicoccus</taxon>
    </lineage>
</organism>
<dbReference type="InterPro" id="IPR010137">
    <property type="entry name" value="Lipid_A_LpxA"/>
</dbReference>
<dbReference type="EC" id="2.3.1.129" evidence="7"/>
<evidence type="ECO:0000256" key="2">
    <source>
        <dbReference type="ARBA" id="ARBA00022556"/>
    </source>
</evidence>
<dbReference type="NCBIfam" id="TIGR01852">
    <property type="entry name" value="lipid_A_lpxA"/>
    <property type="match status" value="1"/>
</dbReference>
<dbReference type="PANTHER" id="PTHR43480">
    <property type="entry name" value="ACYL-[ACYL-CARRIER-PROTEIN]--UDP-N-ACETYLGLUCOSAMINE O-ACYLTRANSFERASE"/>
    <property type="match status" value="1"/>
</dbReference>
<protein>
    <submittedName>
        <fullName evidence="7">Acyl-ACP--UDP-N-acetylglucosamine O-acyltransferase</fullName>
        <ecNumber evidence="7">2.3.1.129</ecNumber>
    </submittedName>
</protein>
<proteinExistence type="predicted"/>
<evidence type="ECO:0000256" key="3">
    <source>
        <dbReference type="ARBA" id="ARBA00022679"/>
    </source>
</evidence>
<evidence type="ECO:0000256" key="4">
    <source>
        <dbReference type="ARBA" id="ARBA00023098"/>
    </source>
</evidence>
<dbReference type="GO" id="GO:0009245">
    <property type="term" value="P:lipid A biosynthetic process"/>
    <property type="evidence" value="ECO:0007669"/>
    <property type="project" value="UniProtKB-KW"/>
</dbReference>
<keyword evidence="5 7" id="KW-0012">Acyltransferase</keyword>
<keyword evidence="3 7" id="KW-0808">Transferase</keyword>
<keyword evidence="4" id="KW-0443">Lipid metabolism</keyword>
<evidence type="ECO:0000313" key="7">
    <source>
        <dbReference type="EMBL" id="MBC2603997.1"/>
    </source>
</evidence>
<evidence type="ECO:0000256" key="1">
    <source>
        <dbReference type="ARBA" id="ARBA00022516"/>
    </source>
</evidence>
<accession>A0A7X1E7Q9</accession>
<dbReference type="PANTHER" id="PTHR43480:SF1">
    <property type="entry name" value="ACYL-[ACYL-CARRIER-PROTEIN]--UDP-N-ACETYLGLUCOSAMINE O-ACYLTRANSFERASE, MITOCHONDRIAL-RELATED"/>
    <property type="match status" value="1"/>
</dbReference>
<evidence type="ECO:0000259" key="6">
    <source>
        <dbReference type="Pfam" id="PF13720"/>
    </source>
</evidence>
<dbReference type="RefSeq" id="WP_185694616.1">
    <property type="nucleotide sequence ID" value="NZ_JACHVA010000138.1"/>
</dbReference>
<sequence>MANESSNRVPHDGVISFLAQRILPTYGRRMIHPTAIVDERAVLGEGVEIGPFCIVEGAVEIGDRTHLAPNAIIRKNTRIGADCKIDSFSVIGGEPNYLGFDPATPSGVTLGDRCVIRESVTIHRSIHADTHTTVGDEVFMMANSHLGHDCIIGDRVVMANTSAMAGHVTVGNDTFFGGGAMVHQFARIGEGAMVAGLSRITRDIGPFILVGERDEISGLNLIGLRRRKVPTETIRELKHLYHAILRSKGNPIENAAQQTRPSSPEARTFQEFFISSKRGYAKNVVA</sequence>
<dbReference type="GO" id="GO:0016020">
    <property type="term" value="C:membrane"/>
    <property type="evidence" value="ECO:0007669"/>
    <property type="project" value="GOC"/>
</dbReference>
<keyword evidence="1" id="KW-0444">Lipid biosynthesis</keyword>
<dbReference type="Pfam" id="PF00132">
    <property type="entry name" value="Hexapep"/>
    <property type="match status" value="1"/>
</dbReference>
<dbReference type="SUPFAM" id="SSF51161">
    <property type="entry name" value="Trimeric LpxA-like enzymes"/>
    <property type="match status" value="1"/>
</dbReference>
<keyword evidence="8" id="KW-1185">Reference proteome</keyword>
<reference evidence="7 8" key="1">
    <citation type="submission" date="2020-07" db="EMBL/GenBank/DDBJ databases">
        <authorList>
            <person name="Feng X."/>
        </authorList>
    </citation>
    <scope>NUCLEOTIDE SEQUENCE [LARGE SCALE GENOMIC DNA]</scope>
    <source>
        <strain evidence="7 8">JCM14086</strain>
    </source>
</reference>
<dbReference type="NCBIfam" id="NF003657">
    <property type="entry name" value="PRK05289.1"/>
    <property type="match status" value="1"/>
</dbReference>
<comment type="caution">
    <text evidence="7">The sequence shown here is derived from an EMBL/GenBank/DDBJ whole genome shotgun (WGS) entry which is preliminary data.</text>
</comment>
<dbReference type="Pfam" id="PF13720">
    <property type="entry name" value="Acetyltransf_11"/>
    <property type="match status" value="1"/>
</dbReference>
<dbReference type="PIRSF" id="PIRSF000456">
    <property type="entry name" value="UDP-GlcNAc_acltr"/>
    <property type="match status" value="1"/>
</dbReference>
<keyword evidence="2" id="KW-0441">Lipid A biosynthesis</keyword>
<dbReference type="EMBL" id="JACHVA010000138">
    <property type="protein sequence ID" value="MBC2603997.1"/>
    <property type="molecule type" value="Genomic_DNA"/>
</dbReference>
<dbReference type="InterPro" id="IPR001451">
    <property type="entry name" value="Hexapep"/>
</dbReference>
<dbReference type="AlphaFoldDB" id="A0A7X1E7Q9"/>
<evidence type="ECO:0000256" key="5">
    <source>
        <dbReference type="ARBA" id="ARBA00023315"/>
    </source>
</evidence>
<dbReference type="InterPro" id="IPR029098">
    <property type="entry name" value="Acetyltransf_C"/>
</dbReference>
<gene>
    <name evidence="7" type="primary">lpxA</name>
    <name evidence="7" type="ORF">H5P30_19625</name>
</gene>
<feature type="domain" description="UDP N-acetylglucosamine O-acyltransferase C-terminal" evidence="6">
    <location>
        <begin position="203"/>
        <end position="280"/>
    </location>
</feature>